<keyword evidence="3" id="KW-1185">Reference proteome</keyword>
<feature type="region of interest" description="Disordered" evidence="1">
    <location>
        <begin position="203"/>
        <end position="225"/>
    </location>
</feature>
<protein>
    <submittedName>
        <fullName evidence="2">Pimeloyl-ACP methyl ester carboxylesterase</fullName>
    </submittedName>
</protein>
<dbReference type="EMBL" id="JAUSVX010000019">
    <property type="protein sequence ID" value="MDQ0473945.1"/>
    <property type="molecule type" value="Genomic_DNA"/>
</dbReference>
<dbReference type="InterPro" id="IPR029058">
    <property type="entry name" value="AB_hydrolase_fold"/>
</dbReference>
<proteinExistence type="predicted"/>
<sequence>MPRRSPLLTWTHGDRNGPPVLLLHDRYDNPGGMPVDRLPSGARVVCVRSARTQMTGADTLGHFWFLGPYDRPEPTTFGDGLHHLETLLVDLSFGAGKARSFIIGKGEGGVMALTLATIWPELLAGVVSIDGPLPQTLGSLPIEPRPPLRLPVLLLEQARSMAGAAAALSGLGAEVDLRKVGDQPMRAALDWLDLLIGRTQALTHGTTSSRPGAEDVRHDEAKIAT</sequence>
<evidence type="ECO:0000256" key="1">
    <source>
        <dbReference type="SAM" id="MobiDB-lite"/>
    </source>
</evidence>
<organism evidence="2 3">
    <name type="scientific">Labrys wisconsinensis</name>
    <dbReference type="NCBI Taxonomy" id="425677"/>
    <lineage>
        <taxon>Bacteria</taxon>
        <taxon>Pseudomonadati</taxon>
        <taxon>Pseudomonadota</taxon>
        <taxon>Alphaproteobacteria</taxon>
        <taxon>Hyphomicrobiales</taxon>
        <taxon>Xanthobacteraceae</taxon>
        <taxon>Labrys</taxon>
    </lineage>
</organism>
<dbReference type="Proteomes" id="UP001242480">
    <property type="component" value="Unassembled WGS sequence"/>
</dbReference>
<reference evidence="2 3" key="1">
    <citation type="submission" date="2023-07" db="EMBL/GenBank/DDBJ databases">
        <title>Genomic Encyclopedia of Type Strains, Phase IV (KMG-IV): sequencing the most valuable type-strain genomes for metagenomic binning, comparative biology and taxonomic classification.</title>
        <authorList>
            <person name="Goeker M."/>
        </authorList>
    </citation>
    <scope>NUCLEOTIDE SEQUENCE [LARGE SCALE GENOMIC DNA]</scope>
    <source>
        <strain evidence="2 3">DSM 19619</strain>
    </source>
</reference>
<dbReference type="SUPFAM" id="SSF53474">
    <property type="entry name" value="alpha/beta-Hydrolases"/>
    <property type="match status" value="1"/>
</dbReference>
<comment type="caution">
    <text evidence="2">The sequence shown here is derived from an EMBL/GenBank/DDBJ whole genome shotgun (WGS) entry which is preliminary data.</text>
</comment>
<evidence type="ECO:0000313" key="2">
    <source>
        <dbReference type="EMBL" id="MDQ0473945.1"/>
    </source>
</evidence>
<dbReference type="Gene3D" id="3.40.50.1820">
    <property type="entry name" value="alpha/beta hydrolase"/>
    <property type="match status" value="1"/>
</dbReference>
<evidence type="ECO:0000313" key="3">
    <source>
        <dbReference type="Proteomes" id="UP001242480"/>
    </source>
</evidence>
<dbReference type="RefSeq" id="WP_307282746.1">
    <property type="nucleotide sequence ID" value="NZ_JAUSVX010000019.1"/>
</dbReference>
<feature type="compositionally biased region" description="Basic and acidic residues" evidence="1">
    <location>
        <begin position="212"/>
        <end position="225"/>
    </location>
</feature>
<accession>A0ABU0JI37</accession>
<gene>
    <name evidence="2" type="ORF">QO011_006984</name>
</gene>
<name>A0ABU0JI37_9HYPH</name>